<dbReference type="InterPro" id="IPR016161">
    <property type="entry name" value="Ald_DH/histidinol_DH"/>
</dbReference>
<proteinExistence type="inferred from homology"/>
<gene>
    <name evidence="4" type="ORF">JZ786_10200</name>
</gene>
<reference evidence="4 5" key="1">
    <citation type="submission" date="2021-02" db="EMBL/GenBank/DDBJ databases">
        <title>Alicyclobacillus curvatus sp. nov. and Alicyclobacillus mengziensis sp. nov., two acidophilic bacteria isolated from acid mine drainage.</title>
        <authorList>
            <person name="Huang Y."/>
        </authorList>
    </citation>
    <scope>NUCLEOTIDE SEQUENCE [LARGE SCALE GENOMIC DNA]</scope>
    <source>
        <strain evidence="4 5">S30H14</strain>
    </source>
</reference>
<sequence length="490" mass="52813">MGLVETPTTYRNYIGNWVESGTAAVFRVENPADTRDVIGFFQQSDEADVEKAVTTARAAFPDWRSTPAPQRGEFMFRAAQIIEDDFDGLVQLLTREVGKSLKDSRAEVRRTINVLRFLGGEGTRLAGETVPSWQQGVVAYTKRYPLGVVGVITPWNVPSAIAAWKIASALVAGNTVIFKPSSLTPTSSLKLVQAFVDAGVPAGVLNFVTGPGGKVGNAIAAHPDVRAVSFTGSNSIGSAINKVVTARGARFQGEMGGKNPFIVMPDADLELAVNDVIAGGLGEAGQRCTATSRVLVFEEIADKFTKMLVNRISSMKIGNPKEESVEMGPLADEGQMNTSLHYIEVGKQEGARLLCGGERLTEGDLAYGYYVAPTVFSGVVPDMTIAQDEIFGPVISVMTVHSFEQAIDWANNIRYGLSSTIYTNNYAKATEFIDQIQAGLTHVNMPTTYSEPQYPFGGIKATGLGGVREQGSTAMDFYTEWKTVYTKPKD</sequence>
<dbReference type="Pfam" id="PF00171">
    <property type="entry name" value="Aldedh"/>
    <property type="match status" value="1"/>
</dbReference>
<dbReference type="InterPro" id="IPR016162">
    <property type="entry name" value="Ald_DH_N"/>
</dbReference>
<comment type="similarity">
    <text evidence="1">Belongs to the aldehyde dehydrogenase family.</text>
</comment>
<dbReference type="InterPro" id="IPR015590">
    <property type="entry name" value="Aldehyde_DH_dom"/>
</dbReference>
<evidence type="ECO:0000256" key="1">
    <source>
        <dbReference type="ARBA" id="ARBA00009986"/>
    </source>
</evidence>
<keyword evidence="2" id="KW-0560">Oxidoreductase</keyword>
<dbReference type="Gene3D" id="3.40.605.10">
    <property type="entry name" value="Aldehyde Dehydrogenase, Chain A, domain 1"/>
    <property type="match status" value="1"/>
</dbReference>
<dbReference type="Proteomes" id="UP000663505">
    <property type="component" value="Chromosome"/>
</dbReference>
<evidence type="ECO:0000313" key="5">
    <source>
        <dbReference type="Proteomes" id="UP000663505"/>
    </source>
</evidence>
<evidence type="ECO:0000313" key="4">
    <source>
        <dbReference type="EMBL" id="QSO49251.1"/>
    </source>
</evidence>
<feature type="domain" description="Aldehyde dehydrogenase" evidence="3">
    <location>
        <begin position="17"/>
        <end position="484"/>
    </location>
</feature>
<keyword evidence="5" id="KW-1185">Reference proteome</keyword>
<evidence type="ECO:0000256" key="2">
    <source>
        <dbReference type="ARBA" id="ARBA00023002"/>
    </source>
</evidence>
<dbReference type="FunFam" id="3.40.309.10:FF:000012">
    <property type="entry name" value="Betaine aldehyde dehydrogenase"/>
    <property type="match status" value="1"/>
</dbReference>
<dbReference type="RefSeq" id="WP_206658562.1">
    <property type="nucleotide sequence ID" value="NZ_CP071182.1"/>
</dbReference>
<dbReference type="AlphaFoldDB" id="A0A9X7W206"/>
<accession>A0A9X7W206</accession>
<name>A0A9X7W206_9BACL</name>
<dbReference type="GO" id="GO:0016620">
    <property type="term" value="F:oxidoreductase activity, acting on the aldehyde or oxo group of donors, NAD or NADP as acceptor"/>
    <property type="evidence" value="ECO:0007669"/>
    <property type="project" value="InterPro"/>
</dbReference>
<dbReference type="FunFam" id="3.40.605.10:FF:000007">
    <property type="entry name" value="NAD/NADP-dependent betaine aldehyde dehydrogenase"/>
    <property type="match status" value="1"/>
</dbReference>
<dbReference type="Gene3D" id="3.40.309.10">
    <property type="entry name" value="Aldehyde Dehydrogenase, Chain A, domain 2"/>
    <property type="match status" value="1"/>
</dbReference>
<evidence type="ECO:0000259" key="3">
    <source>
        <dbReference type="Pfam" id="PF00171"/>
    </source>
</evidence>
<dbReference type="SUPFAM" id="SSF53720">
    <property type="entry name" value="ALDH-like"/>
    <property type="match status" value="1"/>
</dbReference>
<dbReference type="PANTHER" id="PTHR11699">
    <property type="entry name" value="ALDEHYDE DEHYDROGENASE-RELATED"/>
    <property type="match status" value="1"/>
</dbReference>
<dbReference type="KEGG" id="afx:JZ786_10200"/>
<protein>
    <submittedName>
        <fullName evidence="4">Aldehyde dehydrogenase family protein</fullName>
    </submittedName>
</protein>
<organism evidence="4 5">
    <name type="scientific">Alicyclobacillus mengziensis</name>
    <dbReference type="NCBI Taxonomy" id="2931921"/>
    <lineage>
        <taxon>Bacteria</taxon>
        <taxon>Bacillati</taxon>
        <taxon>Bacillota</taxon>
        <taxon>Bacilli</taxon>
        <taxon>Bacillales</taxon>
        <taxon>Alicyclobacillaceae</taxon>
        <taxon>Alicyclobacillus</taxon>
    </lineage>
</organism>
<dbReference type="InterPro" id="IPR016163">
    <property type="entry name" value="Ald_DH_C"/>
</dbReference>
<dbReference type="EMBL" id="CP071182">
    <property type="protein sequence ID" value="QSO49251.1"/>
    <property type="molecule type" value="Genomic_DNA"/>
</dbReference>